<sequence>MKSPTLVFLFFALALVTVACNSEVDALSAWKAQLVDPFNVLQSWNSTFVNPCTWFHVTCNSENSVTRVDLGNAGLSGGLIPLLGNLTNLQYLELYANNLTGSIPLEIGMLSGLVSLDLYNNQLSGSIPATLGNLKSLRFMRLNSNVLSGQIPDEVILLIQFGNLAIMNVSDNQFFGRATNKTEGEGLGKEKQGIKGYVRVKDKRDTAGIGVDEPKNNWAFDTSQFDNILKRLKVDDVQDVDIDATTETNTVVKSTRPQGRYKKRERGKLVHAYSSEDLRGILPDVVAPGLNILAAWSPAIGKLQSNI</sequence>
<evidence type="ECO:0000313" key="1">
    <source>
        <dbReference type="EMBL" id="KAI7998699.1"/>
    </source>
</evidence>
<dbReference type="Proteomes" id="UP001060215">
    <property type="component" value="Chromosome 10"/>
</dbReference>
<keyword evidence="2" id="KW-1185">Reference proteome</keyword>
<organism evidence="1 2">
    <name type="scientific">Camellia lanceoleosa</name>
    <dbReference type="NCBI Taxonomy" id="1840588"/>
    <lineage>
        <taxon>Eukaryota</taxon>
        <taxon>Viridiplantae</taxon>
        <taxon>Streptophyta</taxon>
        <taxon>Embryophyta</taxon>
        <taxon>Tracheophyta</taxon>
        <taxon>Spermatophyta</taxon>
        <taxon>Magnoliopsida</taxon>
        <taxon>eudicotyledons</taxon>
        <taxon>Gunneridae</taxon>
        <taxon>Pentapetalae</taxon>
        <taxon>asterids</taxon>
        <taxon>Ericales</taxon>
        <taxon>Theaceae</taxon>
        <taxon>Camellia</taxon>
    </lineage>
</organism>
<comment type="caution">
    <text evidence="1">The sequence shown here is derived from an EMBL/GenBank/DDBJ whole genome shotgun (WGS) entry which is preliminary data.</text>
</comment>
<proteinExistence type="predicted"/>
<accession>A0ACC0GCZ8</accession>
<name>A0ACC0GCZ8_9ERIC</name>
<protein>
    <submittedName>
        <fullName evidence="1">Leucine-rich repeat protein 1</fullName>
    </submittedName>
</protein>
<dbReference type="EMBL" id="CM045767">
    <property type="protein sequence ID" value="KAI7998699.1"/>
    <property type="molecule type" value="Genomic_DNA"/>
</dbReference>
<reference evidence="1 2" key="1">
    <citation type="journal article" date="2022" name="Plant J.">
        <title>Chromosome-level genome of Camellia lanceoleosa provides a valuable resource for understanding genome evolution and self-incompatibility.</title>
        <authorList>
            <person name="Gong W."/>
            <person name="Xiao S."/>
            <person name="Wang L."/>
            <person name="Liao Z."/>
            <person name="Chang Y."/>
            <person name="Mo W."/>
            <person name="Hu G."/>
            <person name="Li W."/>
            <person name="Zhao G."/>
            <person name="Zhu H."/>
            <person name="Hu X."/>
            <person name="Ji K."/>
            <person name="Xiang X."/>
            <person name="Song Q."/>
            <person name="Yuan D."/>
            <person name="Jin S."/>
            <person name="Zhang L."/>
        </authorList>
    </citation>
    <scope>NUCLEOTIDE SEQUENCE [LARGE SCALE GENOMIC DNA]</scope>
    <source>
        <strain evidence="1">SQ_2022a</strain>
    </source>
</reference>
<gene>
    <name evidence="1" type="ORF">LOK49_LG10G00072</name>
</gene>
<evidence type="ECO:0000313" key="2">
    <source>
        <dbReference type="Proteomes" id="UP001060215"/>
    </source>
</evidence>